<accession>A0A9W5YDF5</accession>
<comment type="similarity">
    <text evidence="1">Belongs to the glycosyl hydrolase 3 family.</text>
</comment>
<dbReference type="InterPro" id="IPR036962">
    <property type="entry name" value="Glyco_hydro_3_N_sf"/>
</dbReference>
<dbReference type="Gene3D" id="3.20.20.300">
    <property type="entry name" value="Glycoside hydrolase, family 3, N-terminal domain"/>
    <property type="match status" value="1"/>
</dbReference>
<dbReference type="GO" id="GO:0008422">
    <property type="term" value="F:beta-glucosidase activity"/>
    <property type="evidence" value="ECO:0007669"/>
    <property type="project" value="UniProtKB-ARBA"/>
</dbReference>
<feature type="domain" description="Fibronectin type III-like" evidence="3">
    <location>
        <begin position="690"/>
        <end position="759"/>
    </location>
</feature>
<dbReference type="Gene3D" id="2.60.40.10">
    <property type="entry name" value="Immunoglobulins"/>
    <property type="match status" value="1"/>
</dbReference>
<dbReference type="Gene3D" id="3.40.50.1700">
    <property type="entry name" value="Glycoside hydrolase family 3 C-terminal domain"/>
    <property type="match status" value="1"/>
</dbReference>
<name>A0A9W5YDF5_9FIRM</name>
<evidence type="ECO:0000259" key="3">
    <source>
        <dbReference type="SMART" id="SM01217"/>
    </source>
</evidence>
<evidence type="ECO:0000313" key="4">
    <source>
        <dbReference type="EMBL" id="GKX31452.1"/>
    </source>
</evidence>
<dbReference type="PRINTS" id="PR00133">
    <property type="entry name" value="GLHYDRLASE3"/>
</dbReference>
<protein>
    <submittedName>
        <fullName evidence="4">Beta-glucosidase</fullName>
    </submittedName>
</protein>
<dbReference type="AlphaFoldDB" id="A0A9W5YDF5"/>
<dbReference type="SUPFAM" id="SSF52279">
    <property type="entry name" value="Beta-D-glucan exohydrolase, C-terminal domain"/>
    <property type="match status" value="1"/>
</dbReference>
<organism evidence="4 5">
    <name type="scientific">Vallitalea longa</name>
    <dbReference type="NCBI Taxonomy" id="2936439"/>
    <lineage>
        <taxon>Bacteria</taxon>
        <taxon>Bacillati</taxon>
        <taxon>Bacillota</taxon>
        <taxon>Clostridia</taxon>
        <taxon>Lachnospirales</taxon>
        <taxon>Vallitaleaceae</taxon>
        <taxon>Vallitalea</taxon>
    </lineage>
</organism>
<dbReference type="Pfam" id="PF14310">
    <property type="entry name" value="Fn3-like"/>
    <property type="match status" value="1"/>
</dbReference>
<dbReference type="InterPro" id="IPR026891">
    <property type="entry name" value="Fn3-like"/>
</dbReference>
<dbReference type="InterPro" id="IPR001764">
    <property type="entry name" value="Glyco_hydro_3_N"/>
</dbReference>
<dbReference type="InterPro" id="IPR017853">
    <property type="entry name" value="GH"/>
</dbReference>
<dbReference type="PANTHER" id="PTHR30620">
    <property type="entry name" value="PERIPLASMIC BETA-GLUCOSIDASE-RELATED"/>
    <property type="match status" value="1"/>
</dbReference>
<dbReference type="PANTHER" id="PTHR30620:SF123">
    <property type="entry name" value="BETA-XYLOSIDASE"/>
    <property type="match status" value="1"/>
</dbReference>
<dbReference type="Pfam" id="PF01915">
    <property type="entry name" value="Glyco_hydro_3_C"/>
    <property type="match status" value="1"/>
</dbReference>
<dbReference type="EMBL" id="BRLB01000017">
    <property type="protein sequence ID" value="GKX31452.1"/>
    <property type="molecule type" value="Genomic_DNA"/>
</dbReference>
<dbReference type="SMART" id="SM01217">
    <property type="entry name" value="Fn3_like"/>
    <property type="match status" value="1"/>
</dbReference>
<comment type="caution">
    <text evidence="4">The sequence shown here is derived from an EMBL/GenBank/DDBJ whole genome shotgun (WGS) entry which is preliminary data.</text>
</comment>
<dbReference type="FunFam" id="2.60.40.10:FF:000495">
    <property type="entry name" value="Periplasmic beta-glucosidase"/>
    <property type="match status" value="1"/>
</dbReference>
<gene>
    <name evidence="4" type="ORF">SH1V18_39320</name>
</gene>
<dbReference type="RefSeq" id="WP_281818527.1">
    <property type="nucleotide sequence ID" value="NZ_BRLB01000017.1"/>
</dbReference>
<dbReference type="SUPFAM" id="SSF51445">
    <property type="entry name" value="(Trans)glycosidases"/>
    <property type="match status" value="1"/>
</dbReference>
<dbReference type="InterPro" id="IPR013783">
    <property type="entry name" value="Ig-like_fold"/>
</dbReference>
<dbReference type="InterPro" id="IPR051915">
    <property type="entry name" value="Cellulose_Degrad_GH3"/>
</dbReference>
<dbReference type="InterPro" id="IPR036881">
    <property type="entry name" value="Glyco_hydro_3_C_sf"/>
</dbReference>
<evidence type="ECO:0000256" key="1">
    <source>
        <dbReference type="ARBA" id="ARBA00005336"/>
    </source>
</evidence>
<evidence type="ECO:0000256" key="2">
    <source>
        <dbReference type="ARBA" id="ARBA00022801"/>
    </source>
</evidence>
<evidence type="ECO:0000313" key="5">
    <source>
        <dbReference type="Proteomes" id="UP001144256"/>
    </source>
</evidence>
<reference evidence="4" key="1">
    <citation type="submission" date="2022-06" db="EMBL/GenBank/DDBJ databases">
        <title>Vallitalea longa sp. nov., an anaerobic bacterium isolated from marine sediment.</title>
        <authorList>
            <person name="Hirano S."/>
            <person name="Terahara T."/>
            <person name="Mori K."/>
            <person name="Hamada M."/>
            <person name="Matsumoto R."/>
            <person name="Kobayashi T."/>
        </authorList>
    </citation>
    <scope>NUCLEOTIDE SEQUENCE</scope>
    <source>
        <strain evidence="4">SH18-1</strain>
    </source>
</reference>
<proteinExistence type="inferred from homology"/>
<dbReference type="Proteomes" id="UP001144256">
    <property type="component" value="Unassembled WGS sequence"/>
</dbReference>
<dbReference type="GO" id="GO:0009251">
    <property type="term" value="P:glucan catabolic process"/>
    <property type="evidence" value="ECO:0007669"/>
    <property type="project" value="TreeGrafter"/>
</dbReference>
<dbReference type="InterPro" id="IPR002772">
    <property type="entry name" value="Glyco_hydro_3_C"/>
</dbReference>
<keyword evidence="2" id="KW-0378">Hydrolase</keyword>
<keyword evidence="5" id="KW-1185">Reference proteome</keyword>
<sequence>MKNTSINEKKIYKNTELPISERVKDLMKRMTLEEKIAQTISIDTTTLLIDENEETELFESGQIQNEKLKDLLVNGIGAFQLPGKHMSPEKSAVYRNILQKHIIDHTRLQIPVLSQEECLMGQLSKDSTMFPRPIGLAGTFDTELVEEIYTAIGKETNSRGGHQAFTPVLDIGRDPRWGRYEETFGEDTYLVSRMAVSVVKGLQGGSQGVEKGHIISSPKHFAGYGQCAGGRNFAPTDIPLRMFRDEILPPFKAAVMEAGAKGIMPSHSEIDGIPCHANKWLLTNVLRDEWGFDGIVISDYNDASRLDLLHHVSKDVEEAAVCALSAGLDMDIPSGSAFNSLLSAAKKSEEVVKLINQAVSRILKVKFELGLFENVYADPDEAKTLVNSKAHKTLAKKAADKTIILLKNENDLLPIEQKNIKSIAVIGPNADPVEFSYYSTRPNIGTSILNGIVGKVGNQCKVLYEKGCHITKSVKVIETETNVVSKNPTLYTLDEEIEEMKKAVEAAKKSDVAIVCIGGSPSSSREAVTLQKHYGDSATLDIVGQQNKLLEMLLETGTPTIVVLINGKPLSCGFVYDNAPAILEGWYLGQETGNAVADVLFGDVNPGGKLPVTLARSAGHLPAYYSQKPSGFLKDYLFEIEGPYFCFGHGLSYTTFEYEGLALSKSVIKIGDSVEVSVNVSNTGDRVGDEVVQMYIRDNVASVTRPKMLLKGFKRITLSPGDTKKVKFEITPDKIEFTGIDYKPTIEAGTFNIMVGTSSKKFDTVVLTVIE</sequence>
<dbReference type="Pfam" id="PF00933">
    <property type="entry name" value="Glyco_hydro_3"/>
    <property type="match status" value="1"/>
</dbReference>